<dbReference type="Proteomes" id="UP000001245">
    <property type="component" value="Segment"/>
</dbReference>
<dbReference type="RefSeq" id="YP_024807.1">
    <property type="nucleotide sequence ID" value="NC_005885.1"/>
</dbReference>
<protein>
    <submittedName>
        <fullName evidence="1">Pas21</fullName>
    </submittedName>
</protein>
<dbReference type="GeneID" id="2846163"/>
<name>Q6J810_9CAUD</name>
<keyword evidence="2" id="KW-1185">Reference proteome</keyword>
<accession>Q6J810</accession>
<evidence type="ECO:0000313" key="2">
    <source>
        <dbReference type="Proteomes" id="UP000001245"/>
    </source>
</evidence>
<evidence type="ECO:0000313" key="1">
    <source>
        <dbReference type="EMBL" id="AAT36769.1"/>
    </source>
</evidence>
<gene>
    <name evidence="1" type="primary">pas21</name>
</gene>
<dbReference type="EMBL" id="AY576796">
    <property type="protein sequence ID" value="AAT36769.1"/>
    <property type="molecule type" value="Genomic_DNA"/>
</dbReference>
<dbReference type="KEGG" id="vg:2846163"/>
<sequence length="137" mass="15133">MVAHTLRIERAQLHGLGMDEARKAVNRVVRRTFTRSQILAPVDTGYLRASGRLVLGRERGAVVIGSVEYTARYAAAVHNGRRALTIRAKGNGRLKFTVEGRTVYARSVHQPARAGRPYLSQALREVAPQEGFRVTIG</sequence>
<reference evidence="1 2" key="1">
    <citation type="journal article" date="2004" name="Virus Genes">
        <title>The genome of phiAsp2, an actinoplanes infecting phage.</title>
        <authorList>
            <person name="Jarling M."/>
            <person name="Bartkowiak K."/>
            <person name="Pape H."/>
            <person name="Meinhardt F."/>
        </authorList>
    </citation>
    <scope>NUCLEOTIDE SEQUENCE</scope>
</reference>
<dbReference type="OrthoDB" id="12137at10239"/>
<organism evidence="1 2">
    <name type="scientific">Actinoplanes phage phiAsp2</name>
    <dbReference type="NCBI Taxonomy" id="279303"/>
    <lineage>
        <taxon>Viruses</taxon>
        <taxon>Duplodnaviria</taxon>
        <taxon>Heunggongvirae</taxon>
        <taxon>Uroviricota</taxon>
        <taxon>Caudoviricetes</taxon>
        <taxon>Aspduovirus</taxon>
        <taxon>Aspduovirus Asp2</taxon>
    </lineage>
</organism>
<proteinExistence type="predicted"/>